<evidence type="ECO:0000259" key="2">
    <source>
        <dbReference type="SMART" id="SM00093"/>
    </source>
</evidence>
<dbReference type="InterPro" id="IPR023795">
    <property type="entry name" value="Serpin_CS"/>
</dbReference>
<comment type="similarity">
    <text evidence="1">Belongs to the serpin family.</text>
</comment>
<dbReference type="PANTHER" id="PTHR11461:SF381">
    <property type="entry name" value="SERINE (OR CYSTEINE) PEPTIDASE INHIBITOR, CLADE B, MEMBER 6E"/>
    <property type="match status" value="1"/>
</dbReference>
<name>A0A8I5ZKE5_RAT</name>
<evidence type="ECO:0000313" key="3">
    <source>
        <dbReference type="Ensembl" id="ENSRNOP00000077899.2"/>
    </source>
</evidence>
<dbReference type="FunCoup" id="A0A8I5ZKE5">
    <property type="interactions" value="49"/>
</dbReference>
<dbReference type="PROSITE" id="PS00284">
    <property type="entry name" value="SERPIN"/>
    <property type="match status" value="1"/>
</dbReference>
<dbReference type="GO" id="GO:0004867">
    <property type="term" value="F:serine-type endopeptidase inhibitor activity"/>
    <property type="evidence" value="ECO:0000318"/>
    <property type="project" value="GO_Central"/>
</dbReference>
<evidence type="ECO:0000313" key="4">
    <source>
        <dbReference type="Proteomes" id="UP000002494"/>
    </source>
</evidence>
<keyword evidence="4" id="KW-1185">Reference proteome</keyword>
<dbReference type="GO" id="GO:0005615">
    <property type="term" value="C:extracellular space"/>
    <property type="evidence" value="ECO:0000318"/>
    <property type="project" value="GO_Central"/>
</dbReference>
<dbReference type="Pfam" id="PF00079">
    <property type="entry name" value="Serpin"/>
    <property type="match status" value="1"/>
</dbReference>
<dbReference type="Gene3D" id="3.30.497.10">
    <property type="entry name" value="Antithrombin, subunit I, domain 2"/>
    <property type="match status" value="1"/>
</dbReference>
<accession>A0A8I5ZKE5</accession>
<dbReference type="AlphaFoldDB" id="A0A8I5ZKE5"/>
<evidence type="ECO:0000313" key="5">
    <source>
        <dbReference type="RGD" id="1564786"/>
    </source>
</evidence>
<organism evidence="3 4">
    <name type="scientific">Rattus norvegicus</name>
    <name type="common">Rat</name>
    <dbReference type="NCBI Taxonomy" id="10116"/>
    <lineage>
        <taxon>Eukaryota</taxon>
        <taxon>Metazoa</taxon>
        <taxon>Chordata</taxon>
        <taxon>Craniata</taxon>
        <taxon>Vertebrata</taxon>
        <taxon>Euteleostomi</taxon>
        <taxon>Mammalia</taxon>
        <taxon>Eutheria</taxon>
        <taxon>Euarchontoglires</taxon>
        <taxon>Glires</taxon>
        <taxon>Rodentia</taxon>
        <taxon>Myomorpha</taxon>
        <taxon>Muroidea</taxon>
        <taxon>Muridae</taxon>
        <taxon>Murinae</taxon>
        <taxon>Rattus</taxon>
    </lineage>
</organism>
<reference evidence="3" key="1">
    <citation type="submission" date="2024-01" db="EMBL/GenBank/DDBJ databases">
        <title>GRCr8: a new rat reference genome assembly contstructed from accurate long reads and long range scaffolding.</title>
        <authorList>
            <person name="Doris P.A."/>
            <person name="Kalbfleisch T."/>
            <person name="Li K."/>
            <person name="Howe K."/>
            <person name="Wood J."/>
        </authorList>
    </citation>
    <scope>NUCLEOTIDE SEQUENCE [LARGE SCALE GENOMIC DNA]</scope>
    <source>
        <strain evidence="3">Brown Norway</strain>
    </source>
</reference>
<protein>
    <submittedName>
        <fullName evidence="3">Serine (or cysteine) peptidase inhibitor, clade B, member 6e like 1</fullName>
    </submittedName>
</protein>
<dbReference type="SMART" id="SM00093">
    <property type="entry name" value="SERPIN"/>
    <property type="match status" value="1"/>
</dbReference>
<gene>
    <name evidence="3 5" type="primary">Serpinb6el1</name>
    <name evidence="5" type="synonym">RGD1564786</name>
</gene>
<feature type="domain" description="Serpin" evidence="2">
    <location>
        <begin position="43"/>
        <end position="408"/>
    </location>
</feature>
<dbReference type="InterPro" id="IPR023796">
    <property type="entry name" value="Serpin_dom"/>
</dbReference>
<dbReference type="PANTHER" id="PTHR11461">
    <property type="entry name" value="SERINE PROTEASE INHIBITOR, SERPIN"/>
    <property type="match status" value="1"/>
</dbReference>
<dbReference type="Gene3D" id="2.30.39.10">
    <property type="entry name" value="Alpha-1-antitrypsin, domain 1"/>
    <property type="match status" value="1"/>
</dbReference>
<evidence type="ECO:0000256" key="1">
    <source>
        <dbReference type="RuleBase" id="RU000411"/>
    </source>
</evidence>
<dbReference type="GO" id="GO:0005737">
    <property type="term" value="C:cytoplasm"/>
    <property type="evidence" value="ECO:0000318"/>
    <property type="project" value="GO_Central"/>
</dbReference>
<dbReference type="InterPro" id="IPR042178">
    <property type="entry name" value="Serpin_sf_1"/>
</dbReference>
<sequence length="408" mass="46105">MSSTSKETGKNHLTKRIPGRCLSKSARLTIMDPLLKANGNFAIKLFKVLGEDISKNVFFSLPSISSALSMILMGANGTTASQICQAMSLDKCNSIGGGDVHQHFLSLLTKVNKTDTRCMLRKANSVFIEDSFEILASFKDACHKLYEAEIEELDFKGAPEQSRQHINTWVAKKTEDIIRELLPPCTVNSNTCLFLVNVIYFKGSLEKPFNKADTREMPFKVSMNEKKTVQMMSQKSTFKMTYVKDISTQVLTLPFENSILSMYFFVPDSHVAQRKLENELTYDKFLEWTDEDTMEEKEMEVFLPRIKLEESYDMNGVLRKLGMTDAFEEDKADFSGISSKHGLFLSKVVHKSFVEMSEEGTEAAAPTDVVTMKSPLTPRCLIADHPFLFSIQDTRSKEILFLGRFSSP</sequence>
<dbReference type="InterPro" id="IPR036186">
    <property type="entry name" value="Serpin_sf"/>
</dbReference>
<dbReference type="Ensembl" id="ENSRNOT00000119051.2">
    <property type="protein sequence ID" value="ENSRNOP00000077899.2"/>
    <property type="gene ID" value="ENSRNOG00000063990.2"/>
</dbReference>
<dbReference type="AGR" id="RGD:1564786"/>
<dbReference type="GeneTree" id="ENSGT00940000154519"/>
<reference evidence="3" key="2">
    <citation type="submission" date="2025-08" db="UniProtKB">
        <authorList>
            <consortium name="Ensembl"/>
        </authorList>
    </citation>
    <scope>IDENTIFICATION</scope>
    <source>
        <strain evidence="3">Brown Norway</strain>
    </source>
</reference>
<dbReference type="OMA" id="AWTKPEC"/>
<dbReference type="SUPFAM" id="SSF56574">
    <property type="entry name" value="Serpins"/>
    <property type="match status" value="1"/>
</dbReference>
<reference evidence="3" key="3">
    <citation type="submission" date="2025-09" db="UniProtKB">
        <authorList>
            <consortium name="Ensembl"/>
        </authorList>
    </citation>
    <scope>IDENTIFICATION</scope>
    <source>
        <strain evidence="3">Brown Norway</strain>
    </source>
</reference>
<dbReference type="InterPro" id="IPR000215">
    <property type="entry name" value="Serpin_fam"/>
</dbReference>
<proteinExistence type="inferred from homology"/>
<dbReference type="InterPro" id="IPR042185">
    <property type="entry name" value="Serpin_sf_2"/>
</dbReference>
<dbReference type="RGD" id="1564786">
    <property type="gene designation" value="Serpinb6el1"/>
</dbReference>
<dbReference type="Proteomes" id="UP000002494">
    <property type="component" value="Chromosome 17"/>
</dbReference>